<dbReference type="RefSeq" id="WP_176921571.1">
    <property type="nucleotide sequence ID" value="NZ_FNBE01000022.1"/>
</dbReference>
<name>A0A1G8CFA7_PSEOR</name>
<dbReference type="AlphaFoldDB" id="A0A1G8CFA7"/>
<accession>A0A1G8CFA7</accession>
<reference evidence="2 3" key="1">
    <citation type="submission" date="2016-10" db="EMBL/GenBank/DDBJ databases">
        <authorList>
            <person name="de Groot N.N."/>
        </authorList>
    </citation>
    <scope>NUCLEOTIDE SEQUENCE [LARGE SCALE GENOMIC DNA]</scope>
    <source>
        <strain evidence="2 3">CGMCC 4.3143</strain>
    </source>
</reference>
<evidence type="ECO:0000256" key="1">
    <source>
        <dbReference type="SAM" id="Phobius"/>
    </source>
</evidence>
<keyword evidence="3" id="KW-1185">Reference proteome</keyword>
<dbReference type="STRING" id="366584.SAMN05216377_12269"/>
<dbReference type="EMBL" id="FNBE01000022">
    <property type="protein sequence ID" value="SDH43590.1"/>
    <property type="molecule type" value="Genomic_DNA"/>
</dbReference>
<protein>
    <submittedName>
        <fullName evidence="2">Uncharacterized protein</fullName>
    </submittedName>
</protein>
<proteinExistence type="predicted"/>
<gene>
    <name evidence="2" type="ORF">SAMN05216377_12269</name>
</gene>
<keyword evidence="1" id="KW-0812">Transmembrane</keyword>
<organism evidence="2 3">
    <name type="scientific">Pseudonocardia oroxyli</name>
    <dbReference type="NCBI Taxonomy" id="366584"/>
    <lineage>
        <taxon>Bacteria</taxon>
        <taxon>Bacillati</taxon>
        <taxon>Actinomycetota</taxon>
        <taxon>Actinomycetes</taxon>
        <taxon>Pseudonocardiales</taxon>
        <taxon>Pseudonocardiaceae</taxon>
        <taxon>Pseudonocardia</taxon>
    </lineage>
</organism>
<evidence type="ECO:0000313" key="2">
    <source>
        <dbReference type="EMBL" id="SDH43590.1"/>
    </source>
</evidence>
<sequence>MTAYSQRGRSGTPWLIVALLALTTATSVALIGVLFCLDTRPESACPVHVQEGSP</sequence>
<keyword evidence="1" id="KW-1133">Transmembrane helix</keyword>
<evidence type="ECO:0000313" key="3">
    <source>
        <dbReference type="Proteomes" id="UP000198967"/>
    </source>
</evidence>
<keyword evidence="1" id="KW-0472">Membrane</keyword>
<feature type="transmembrane region" description="Helical" evidence="1">
    <location>
        <begin position="12"/>
        <end position="35"/>
    </location>
</feature>
<dbReference type="Proteomes" id="UP000198967">
    <property type="component" value="Unassembled WGS sequence"/>
</dbReference>